<name>A0A133UL85_9EURY</name>
<accession>A0A133UL85</accession>
<protein>
    <recommendedName>
        <fullName evidence="4">Glycosyltransferase 2-like domain-containing protein</fullName>
    </recommendedName>
</protein>
<feature type="domain" description="Glycosyltransferase 2-like" evidence="4">
    <location>
        <begin position="13"/>
        <end position="76"/>
    </location>
</feature>
<evidence type="ECO:0000256" key="1">
    <source>
        <dbReference type="ARBA" id="ARBA00006739"/>
    </source>
</evidence>
<dbReference type="CDD" id="cd04186">
    <property type="entry name" value="GT_2_like_c"/>
    <property type="match status" value="1"/>
</dbReference>
<dbReference type="AlphaFoldDB" id="A0A133UL85"/>
<comment type="caution">
    <text evidence="5">The sequence shown here is derived from an EMBL/GenBank/DDBJ whole genome shotgun (WGS) entry which is preliminary data.</text>
</comment>
<organism evidence="5 6">
    <name type="scientific">candidate division MSBL1 archaeon SCGC-AAA259I09</name>
    <dbReference type="NCBI Taxonomy" id="1698267"/>
    <lineage>
        <taxon>Archaea</taxon>
        <taxon>Methanobacteriati</taxon>
        <taxon>Methanobacteriota</taxon>
        <taxon>candidate division MSBL1</taxon>
    </lineage>
</organism>
<dbReference type="PANTHER" id="PTHR43179:SF12">
    <property type="entry name" value="GALACTOFURANOSYLTRANSFERASE GLFT2"/>
    <property type="match status" value="1"/>
</dbReference>
<dbReference type="EMBL" id="LHXR01000157">
    <property type="protein sequence ID" value="KXA94988.1"/>
    <property type="molecule type" value="Genomic_DNA"/>
</dbReference>
<evidence type="ECO:0000256" key="3">
    <source>
        <dbReference type="ARBA" id="ARBA00022679"/>
    </source>
</evidence>
<dbReference type="Proteomes" id="UP000070463">
    <property type="component" value="Unassembled WGS sequence"/>
</dbReference>
<dbReference type="SUPFAM" id="SSF53448">
    <property type="entry name" value="Nucleotide-diphospho-sugar transferases"/>
    <property type="match status" value="1"/>
</dbReference>
<dbReference type="Pfam" id="PF13641">
    <property type="entry name" value="Glyco_tranf_2_3"/>
    <property type="match status" value="1"/>
</dbReference>
<dbReference type="PANTHER" id="PTHR43179">
    <property type="entry name" value="RHAMNOSYLTRANSFERASE WBBL"/>
    <property type="match status" value="1"/>
</dbReference>
<dbReference type="Pfam" id="PF00535">
    <property type="entry name" value="Glycos_transf_2"/>
    <property type="match status" value="1"/>
</dbReference>
<evidence type="ECO:0000259" key="4">
    <source>
        <dbReference type="Pfam" id="PF00535"/>
    </source>
</evidence>
<keyword evidence="3" id="KW-0808">Transferase</keyword>
<dbReference type="InterPro" id="IPR029044">
    <property type="entry name" value="Nucleotide-diphossugar_trans"/>
</dbReference>
<keyword evidence="2" id="KW-0328">Glycosyltransferase</keyword>
<evidence type="ECO:0000313" key="6">
    <source>
        <dbReference type="Proteomes" id="UP000070463"/>
    </source>
</evidence>
<gene>
    <name evidence="5" type="ORF">AKJ37_07130</name>
</gene>
<sequence>MTEEEDEYPSVAIIVLNWNGWEDTIECLESVYHINYPNYEVVVVDNGSRDDSIQKIKKYTKGKIRPKMGYIDYKSDNKPIKVLEVEEREGKLVKSKGKDLRPLPSEKKMVLIKNSKNYGFSRGNNIGIKYSLKKGFNYVLLLNNDTIVKKDFLLNLVKNAESEKNIGIVGAKIYYYNFRGRQDVISALGTDFNYWNLEGKRYGLNEVDRGQWHERREVDKVEGACMLLKRKLIEDVGLFDTDYFTYWEETDFCYRATSSGYKIVSVPEAAIWHKIGSSSGGSLSNHFIYYMTRNRLLFIKKNLNSFQKLTSLLFALLIHFPNRLSRLIFRKKAEGLLSFFRGLKDGLISSTSA</sequence>
<proteinExistence type="inferred from homology"/>
<reference evidence="5 6" key="1">
    <citation type="journal article" date="2016" name="Sci. Rep.">
        <title>Metabolic traits of an uncultured archaeal lineage -MSBL1- from brine pools of the Red Sea.</title>
        <authorList>
            <person name="Mwirichia R."/>
            <person name="Alam I."/>
            <person name="Rashid M."/>
            <person name="Vinu M."/>
            <person name="Ba-Alawi W."/>
            <person name="Anthony Kamau A."/>
            <person name="Kamanda Ngugi D."/>
            <person name="Goker M."/>
            <person name="Klenk H.P."/>
            <person name="Bajic V."/>
            <person name="Stingl U."/>
        </authorList>
    </citation>
    <scope>NUCLEOTIDE SEQUENCE [LARGE SCALE GENOMIC DNA]</scope>
    <source>
        <strain evidence="5">SCGC-AAA259I09</strain>
    </source>
</reference>
<evidence type="ECO:0000313" key="5">
    <source>
        <dbReference type="EMBL" id="KXA94988.1"/>
    </source>
</evidence>
<dbReference type="Gene3D" id="3.90.550.10">
    <property type="entry name" value="Spore Coat Polysaccharide Biosynthesis Protein SpsA, Chain A"/>
    <property type="match status" value="1"/>
</dbReference>
<evidence type="ECO:0000256" key="2">
    <source>
        <dbReference type="ARBA" id="ARBA00022676"/>
    </source>
</evidence>
<keyword evidence="6" id="KW-1185">Reference proteome</keyword>
<comment type="similarity">
    <text evidence="1">Belongs to the glycosyltransferase 2 family.</text>
</comment>
<dbReference type="InterPro" id="IPR001173">
    <property type="entry name" value="Glyco_trans_2-like"/>
</dbReference>
<dbReference type="GO" id="GO:0016757">
    <property type="term" value="F:glycosyltransferase activity"/>
    <property type="evidence" value="ECO:0007669"/>
    <property type="project" value="UniProtKB-KW"/>
</dbReference>